<organism evidence="2">
    <name type="scientific">uncultured prokaryote</name>
    <dbReference type="NCBI Taxonomy" id="198431"/>
    <lineage>
        <taxon>unclassified sequences</taxon>
        <taxon>environmental samples</taxon>
    </lineage>
</organism>
<reference evidence="2" key="1">
    <citation type="submission" date="2015-06" db="EMBL/GenBank/DDBJ databases">
        <authorList>
            <person name="Joergensen T."/>
        </authorList>
    </citation>
    <scope>NUCLEOTIDE SEQUENCE</scope>
    <source>
        <plasmid evidence="2">pRGRH0399</plasmid>
    </source>
</reference>
<reference evidence="2" key="2">
    <citation type="submission" date="2015-07" db="EMBL/GenBank/DDBJ databases">
        <title>Plasmids, circular viruses and viroids from rat gut.</title>
        <authorList>
            <person name="Jorgensen T.J."/>
            <person name="Hansen M.A."/>
            <person name="Xu Z."/>
            <person name="Tabak M.A."/>
            <person name="Sorensen S.J."/>
            <person name="Hansen L.H."/>
        </authorList>
    </citation>
    <scope>NUCLEOTIDE SEQUENCE</scope>
    <source>
        <plasmid evidence="2">pRGRH0399</plasmid>
    </source>
</reference>
<dbReference type="InterPro" id="IPR036165">
    <property type="entry name" value="YefM-like_sf"/>
</dbReference>
<dbReference type="EMBL" id="LN853046">
    <property type="protein sequence ID" value="CRY94890.1"/>
    <property type="molecule type" value="Genomic_DNA"/>
</dbReference>
<evidence type="ECO:0000256" key="1">
    <source>
        <dbReference type="ARBA" id="ARBA00009981"/>
    </source>
</evidence>
<sequence>MIQVTSREFRDKQASFFDLADNGEKVIIKRGKKQAYTLVPIENEDFFLSPEAEERIKRSREQYRNGEFKTYKTADEAIKFLESL</sequence>
<proteinExistence type="inferred from homology"/>
<evidence type="ECO:0000313" key="2">
    <source>
        <dbReference type="EMBL" id="CRY94890.1"/>
    </source>
</evidence>
<name>A0A0H5Q0F1_9ZZZZ</name>
<accession>A0A0H5Q0F1</accession>
<keyword evidence="2" id="KW-0614">Plasmid</keyword>
<dbReference type="SUPFAM" id="SSF143120">
    <property type="entry name" value="YefM-like"/>
    <property type="match status" value="1"/>
</dbReference>
<protein>
    <recommendedName>
        <fullName evidence="3">Prevent-host-death protein</fullName>
    </recommendedName>
</protein>
<geneLocation type="plasmid" evidence="2">
    <name>pRGRH0399</name>
</geneLocation>
<dbReference type="AlphaFoldDB" id="A0A0H5Q0F1"/>
<comment type="similarity">
    <text evidence="1">Belongs to the phD/YefM antitoxin family.</text>
</comment>
<evidence type="ECO:0008006" key="3">
    <source>
        <dbReference type="Google" id="ProtNLM"/>
    </source>
</evidence>